<dbReference type="GO" id="GO:0003678">
    <property type="term" value="F:DNA helicase activity"/>
    <property type="evidence" value="ECO:0007669"/>
    <property type="project" value="TreeGrafter"/>
</dbReference>
<dbReference type="InterPro" id="IPR001650">
    <property type="entry name" value="Helicase_C-like"/>
</dbReference>
<dbReference type="SUPFAM" id="SSF52540">
    <property type="entry name" value="P-loop containing nucleoside triphosphate hydrolases"/>
    <property type="match status" value="2"/>
</dbReference>
<sequence>MQSLAQFGFGNLYELILTPPHSYQNTMPIRNLIDGTEGALSLQITDSRYRPKAYTFYGFSKSLNAMVELVYFYPKPYHKALFTLGQEVIVQGKMRLNNGTPSFIQPKVIKSLGEILPIFKVAKHKSTSIHSLCKTYITQKNLSNLGLPSDIAQSIMEIFYPNDEFYALYTSHKGFSGKHLEALKFVELFYYALRLSKKKSDFPAKYVCSGDYSGFVSSLPFRLTNAQSRVIAEIASDFGSGRAARRLVMGDVGCGKTMVILSSVMIAYPQKSLLMAPTTILAKQLYEQAKLYLPSFVRVGLITGDSKEFKTSKDSTQKSKGKKDSKDFDTLFEYDFIIGTQALLYRDIEGEDFALVMSDEQHRFGTKQRYALEKLASSTRQNSSTDSKAKSQADLDLRACQKENPKTKQASKPHILQFSATPIPRTMAMLESKMIDVSIIDELPFKKDISTRIITRSDFKELLAHIQSEVAQNHQVAIIYPLVEQSEVIDYLSLSEGARFWQERFSGVFITSGQDKDKQEVLEAFAKEGKILLATTLIEVGISLPNLSTIVIIAPERLGLATLHQLRGRVSRNGLKGYCFLYTQSSGDNARLKDFATQSSGFEIARLDLAYRKSGDLLSGDKQSGENLLWADLAQDEDILKRALKELES</sequence>
<keyword evidence="1" id="KW-0547">Nucleotide-binding</keyword>
<evidence type="ECO:0000256" key="7">
    <source>
        <dbReference type="ARBA" id="ARBA00023204"/>
    </source>
</evidence>
<evidence type="ECO:0000256" key="6">
    <source>
        <dbReference type="ARBA" id="ARBA00023125"/>
    </source>
</evidence>
<dbReference type="InterPro" id="IPR014001">
    <property type="entry name" value="Helicase_ATP-bd"/>
</dbReference>
<dbReference type="PROSITE" id="PS51192">
    <property type="entry name" value="HELICASE_ATP_BIND_1"/>
    <property type="match status" value="1"/>
</dbReference>
<dbReference type="Proteomes" id="UP000018731">
    <property type="component" value="Unassembled WGS sequence"/>
</dbReference>
<dbReference type="GO" id="GO:0003677">
    <property type="term" value="F:DNA binding"/>
    <property type="evidence" value="ECO:0007669"/>
    <property type="project" value="UniProtKB-KW"/>
</dbReference>
<dbReference type="PANTHER" id="PTHR47964">
    <property type="entry name" value="ATP-DEPENDENT DNA HELICASE HOMOLOG RECG, CHLOROPLASTIC"/>
    <property type="match status" value="1"/>
</dbReference>
<dbReference type="PANTHER" id="PTHR47964:SF1">
    <property type="entry name" value="ATP-DEPENDENT DNA HELICASE HOMOLOG RECG, CHLOROPLASTIC"/>
    <property type="match status" value="1"/>
</dbReference>
<proteinExistence type="predicted"/>
<evidence type="ECO:0000256" key="1">
    <source>
        <dbReference type="ARBA" id="ARBA00022741"/>
    </source>
</evidence>
<dbReference type="InterPro" id="IPR011545">
    <property type="entry name" value="DEAD/DEAH_box_helicase_dom"/>
</dbReference>
<keyword evidence="5" id="KW-0067">ATP-binding</keyword>
<dbReference type="Pfam" id="PF00270">
    <property type="entry name" value="DEAD"/>
    <property type="match status" value="1"/>
</dbReference>
<evidence type="ECO:0000313" key="11">
    <source>
        <dbReference type="Proteomes" id="UP000018731"/>
    </source>
</evidence>
<dbReference type="HOGENOM" id="CLU_005122_7_1_7"/>
<dbReference type="InterPro" id="IPR027417">
    <property type="entry name" value="P-loop_NTPase"/>
</dbReference>
<gene>
    <name evidence="10" type="ORF">HMPREF2086_00715</name>
</gene>
<evidence type="ECO:0000313" key="10">
    <source>
        <dbReference type="EMBL" id="ETD23969.1"/>
    </source>
</evidence>
<keyword evidence="3" id="KW-0378">Hydrolase</keyword>
<keyword evidence="6" id="KW-0238">DNA-binding</keyword>
<dbReference type="PROSITE" id="PS51194">
    <property type="entry name" value="HELICASE_CTER"/>
    <property type="match status" value="1"/>
</dbReference>
<accession>V8C9F3</accession>
<dbReference type="PATRIC" id="fig|1357400.3.peg.986"/>
<keyword evidence="4 10" id="KW-0347">Helicase</keyword>
<evidence type="ECO:0000256" key="5">
    <source>
        <dbReference type="ARBA" id="ARBA00022840"/>
    </source>
</evidence>
<dbReference type="CDD" id="cd04488">
    <property type="entry name" value="RecG_wedge_OBF"/>
    <property type="match status" value="1"/>
</dbReference>
<dbReference type="STRING" id="1357400.HMPREF2086_00715"/>
<dbReference type="GO" id="GO:0005524">
    <property type="term" value="F:ATP binding"/>
    <property type="evidence" value="ECO:0007669"/>
    <property type="project" value="UniProtKB-KW"/>
</dbReference>
<keyword evidence="2" id="KW-0227">DNA damage</keyword>
<dbReference type="RefSeq" id="WP_023927440.1">
    <property type="nucleotide sequence ID" value="NZ_KI669454.1"/>
</dbReference>
<dbReference type="GO" id="GO:0006281">
    <property type="term" value="P:DNA repair"/>
    <property type="evidence" value="ECO:0007669"/>
    <property type="project" value="UniProtKB-KW"/>
</dbReference>
<evidence type="ECO:0000256" key="3">
    <source>
        <dbReference type="ARBA" id="ARBA00022801"/>
    </source>
</evidence>
<keyword evidence="11" id="KW-1185">Reference proteome</keyword>
<feature type="domain" description="Helicase C-terminal" evidence="9">
    <location>
        <begin position="458"/>
        <end position="615"/>
    </location>
</feature>
<dbReference type="AlphaFoldDB" id="V8C9F3"/>
<keyword evidence="7" id="KW-0234">DNA repair</keyword>
<dbReference type="SUPFAM" id="SSF50249">
    <property type="entry name" value="Nucleic acid-binding proteins"/>
    <property type="match status" value="1"/>
</dbReference>
<name>V8C9F3_9HELI</name>
<dbReference type="eggNOG" id="COG1200">
    <property type="taxonomic scope" value="Bacteria"/>
</dbReference>
<evidence type="ECO:0000256" key="2">
    <source>
        <dbReference type="ARBA" id="ARBA00022763"/>
    </source>
</evidence>
<evidence type="ECO:0000259" key="8">
    <source>
        <dbReference type="PROSITE" id="PS51192"/>
    </source>
</evidence>
<evidence type="ECO:0000256" key="4">
    <source>
        <dbReference type="ARBA" id="ARBA00022806"/>
    </source>
</evidence>
<feature type="domain" description="Helicase ATP-binding" evidence="8">
    <location>
        <begin position="237"/>
        <end position="440"/>
    </location>
</feature>
<dbReference type="Gene3D" id="3.40.50.300">
    <property type="entry name" value="P-loop containing nucleotide triphosphate hydrolases"/>
    <property type="match status" value="2"/>
</dbReference>
<dbReference type="GO" id="GO:0016787">
    <property type="term" value="F:hydrolase activity"/>
    <property type="evidence" value="ECO:0007669"/>
    <property type="project" value="UniProtKB-KW"/>
</dbReference>
<comment type="caution">
    <text evidence="10">The sequence shown here is derived from an EMBL/GenBank/DDBJ whole genome shotgun (WGS) entry which is preliminary data.</text>
</comment>
<dbReference type="Pfam" id="PF00271">
    <property type="entry name" value="Helicase_C"/>
    <property type="match status" value="1"/>
</dbReference>
<dbReference type="OrthoDB" id="9804325at2"/>
<dbReference type="EMBL" id="AZJI01000004">
    <property type="protein sequence ID" value="ETD23969.1"/>
    <property type="molecule type" value="Genomic_DNA"/>
</dbReference>
<dbReference type="SMART" id="SM00487">
    <property type="entry name" value="DEXDc"/>
    <property type="match status" value="1"/>
</dbReference>
<dbReference type="InterPro" id="IPR047112">
    <property type="entry name" value="RecG/Mfd"/>
</dbReference>
<organism evidence="10 11">
    <name type="scientific">Helicobacter macacae MIT 99-5501</name>
    <dbReference type="NCBI Taxonomy" id="1357400"/>
    <lineage>
        <taxon>Bacteria</taxon>
        <taxon>Pseudomonadati</taxon>
        <taxon>Campylobacterota</taxon>
        <taxon>Epsilonproteobacteria</taxon>
        <taxon>Campylobacterales</taxon>
        <taxon>Helicobacteraceae</taxon>
        <taxon>Helicobacter</taxon>
    </lineage>
</organism>
<dbReference type="InterPro" id="IPR012340">
    <property type="entry name" value="NA-bd_OB-fold"/>
</dbReference>
<evidence type="ECO:0000259" key="9">
    <source>
        <dbReference type="PROSITE" id="PS51194"/>
    </source>
</evidence>
<reference evidence="10 11" key="1">
    <citation type="journal article" date="2014" name="Genome Announc.">
        <title>Draft genome sequences of six enterohepatic helicobacter species isolated from humans and one from rhesus macaques.</title>
        <authorList>
            <person name="Shen Z."/>
            <person name="Sheh A."/>
            <person name="Young S.K."/>
            <person name="Abouelliel A."/>
            <person name="Ward D.V."/>
            <person name="Earl A.M."/>
            <person name="Fox J.G."/>
        </authorList>
    </citation>
    <scope>NUCLEOTIDE SEQUENCE [LARGE SCALE GENOMIC DNA]</scope>
    <source>
        <strain evidence="10 11">MIT 99-5501</strain>
    </source>
</reference>
<dbReference type="SMART" id="SM00490">
    <property type="entry name" value="HELICc"/>
    <property type="match status" value="1"/>
</dbReference>
<protein>
    <submittedName>
        <fullName evidence="10">ATP-dependent DNA helicase RecG</fullName>
    </submittedName>
</protein>